<dbReference type="PANTHER" id="PTHR23020">
    <property type="entry name" value="UNCHARACTERIZED NUCLEAR HORMONE RECEPTOR-RELATED"/>
    <property type="match status" value="1"/>
</dbReference>
<evidence type="ECO:0000313" key="1">
    <source>
        <dbReference type="EMBL" id="VDM73976.1"/>
    </source>
</evidence>
<evidence type="ECO:0008006" key="3">
    <source>
        <dbReference type="Google" id="ProtNLM"/>
    </source>
</evidence>
<proteinExistence type="predicted"/>
<evidence type="ECO:0000313" key="2">
    <source>
        <dbReference type="Proteomes" id="UP000270094"/>
    </source>
</evidence>
<dbReference type="InterPro" id="IPR052961">
    <property type="entry name" value="Oxido-Kinase-like_Enzymes"/>
</dbReference>
<keyword evidence="2" id="KW-1185">Reference proteome</keyword>
<sequence length="79" mass="9090">MWRDDVTIGGIVDWQMVHRGSPVEDLLRVLSTSTSVANRRKLLHPLLDFYYNRLKSLVGADMPFTREYLNVSFSLCSTT</sequence>
<dbReference type="Proteomes" id="UP000270094">
    <property type="component" value="Unassembled WGS sequence"/>
</dbReference>
<dbReference type="InterPro" id="IPR012877">
    <property type="entry name" value="Dhs-27"/>
</dbReference>
<dbReference type="PANTHER" id="PTHR23020:SF20">
    <property type="entry name" value="CHK KINASE-LIKE DOMAIN-CONTAINING PROTEIN"/>
    <property type="match status" value="1"/>
</dbReference>
<dbReference type="Pfam" id="PF07914">
    <property type="entry name" value="DUF1679"/>
    <property type="match status" value="1"/>
</dbReference>
<dbReference type="Gene3D" id="3.90.1200.10">
    <property type="match status" value="1"/>
</dbReference>
<name>A0A3P7IV12_STRVU</name>
<dbReference type="SUPFAM" id="SSF56112">
    <property type="entry name" value="Protein kinase-like (PK-like)"/>
    <property type="match status" value="1"/>
</dbReference>
<dbReference type="AlphaFoldDB" id="A0A3P7IV12"/>
<dbReference type="InterPro" id="IPR011009">
    <property type="entry name" value="Kinase-like_dom_sf"/>
</dbReference>
<organism evidence="1 2">
    <name type="scientific">Strongylus vulgaris</name>
    <name type="common">Blood worm</name>
    <dbReference type="NCBI Taxonomy" id="40348"/>
    <lineage>
        <taxon>Eukaryota</taxon>
        <taxon>Metazoa</taxon>
        <taxon>Ecdysozoa</taxon>
        <taxon>Nematoda</taxon>
        <taxon>Chromadorea</taxon>
        <taxon>Rhabditida</taxon>
        <taxon>Rhabditina</taxon>
        <taxon>Rhabditomorpha</taxon>
        <taxon>Strongyloidea</taxon>
        <taxon>Strongylidae</taxon>
        <taxon>Strongylus</taxon>
    </lineage>
</organism>
<reference evidence="1 2" key="1">
    <citation type="submission" date="2018-11" db="EMBL/GenBank/DDBJ databases">
        <authorList>
            <consortium name="Pathogen Informatics"/>
        </authorList>
    </citation>
    <scope>NUCLEOTIDE SEQUENCE [LARGE SCALE GENOMIC DNA]</scope>
</reference>
<dbReference type="EMBL" id="UYYB01033431">
    <property type="protein sequence ID" value="VDM73976.1"/>
    <property type="molecule type" value="Genomic_DNA"/>
</dbReference>
<gene>
    <name evidence="1" type="ORF">SVUK_LOCUS8974</name>
</gene>
<accession>A0A3P7IV12</accession>
<protein>
    <recommendedName>
        <fullName evidence="3">CHK kinase-like domain-containing protein</fullName>
    </recommendedName>
</protein>
<dbReference type="OrthoDB" id="5875750at2759"/>